<evidence type="ECO:0000256" key="1">
    <source>
        <dbReference type="SAM" id="MobiDB-lite"/>
    </source>
</evidence>
<dbReference type="eggNOG" id="ENOG502QW8G">
    <property type="taxonomic scope" value="Eukaryota"/>
</dbReference>
<feature type="compositionally biased region" description="Polar residues" evidence="1">
    <location>
        <begin position="602"/>
        <end position="611"/>
    </location>
</feature>
<keyword evidence="3" id="KW-1185">Reference proteome</keyword>
<dbReference type="Proteomes" id="UP000001514">
    <property type="component" value="Unassembled WGS sequence"/>
</dbReference>
<proteinExistence type="predicted"/>
<organism evidence="3">
    <name type="scientific">Selaginella moellendorffii</name>
    <name type="common">Spikemoss</name>
    <dbReference type="NCBI Taxonomy" id="88036"/>
    <lineage>
        <taxon>Eukaryota</taxon>
        <taxon>Viridiplantae</taxon>
        <taxon>Streptophyta</taxon>
        <taxon>Embryophyta</taxon>
        <taxon>Tracheophyta</taxon>
        <taxon>Lycopodiopsida</taxon>
        <taxon>Selaginellales</taxon>
        <taxon>Selaginellaceae</taxon>
        <taxon>Selaginella</taxon>
    </lineage>
</organism>
<sequence>MSEEVQNYFVQEDASPARPYRGDQGIFRNQFVDARTQMMGHQHFSYAGAALPHKIPNGDFFDPRLQNRGQFHQQQQQQQFFDPVLQQQQQHQQFFDPVLQHHQQQQQQQQAFYDQSFQAMQMEKLRHQELLLGQGQGHGLGIQQLARAHMGTPQVDSYPIRNASIQPAPLYGFPNDMNQQRLVGKHMEAFNGAQSESEAIDMNDLFGGVEKLFADDSVQESKSAIPGFGSLGASLINGCEAELFGDGGTPFFGRGMQKADNQEAFRPAFSLGMQDSSHRPSSADGGTQFLGRGMQKAESQEAFRQNFPTGMQDSNHRPSSGDGGSSFFGRGMPKADTQEAFRPAFSLGMQDSNHRPSSGGAQVRFSQNSSEGGPWLKDTTVPTGELGVNRPAAPFKNPVSKPAFATRQFFPKAELRSPALADNIRPASAQTSDNSNIFQSKDKDEVLAAKVFESSAQSKPTGAGLISSPLPLQTPSQQERQVLQSSSKRLGSDIHRISRDYSWQTTSMFGHAQHKPVESDSIYDVVQLQHQNRVSPAASQAPPVQSTKPPEPQLKQITEEANQQGGGAALPASNFTTLGHSKPATPQQLLQVPKDMQPVDMQKSQNVSASSKPDFKSTADEQVVANQHGGQMLSVSTAASSFTTMAHSKLQLQVPKDVHPVESQQRSQMQVPKDVQPVESQQRSQNAATSVQPGKSEPQLTQDLQSAADEQPLPELANQQSAQSSFGHEKLVASQQLLQVPNDLQPPQKAPQVSLHQQRVQAALQAYALAKGGLVPQGSEQAGTSTIGPGKSSSDSNAQGNVGQAMKQQLLLNSTFASSVLPKKRKVEVPPLIPWRTAISQLTGALPTIRPAELQWATDTNRLPEKDIDEEYYAQDESFHFVARAKQRLKLTTQLMQNSLPPVPAALMQSSSVEDRECAMYVLARLSLGEACRITANEDGPQAKTNTIAATSELIAEGFKDRIKYLERVLQRLDTLPLTQEFVKNMQYLDKVCVTNRLMKCHQELFPVNFTSQRRIQQVQRSCPQPYVTVIPMPSAVFPLPEEFQLVSL</sequence>
<dbReference type="PANTHER" id="PTHR31267">
    <property type="entry name" value="DENTIN SIALOPHOSPHOPROTEIN-LIKE PROTEIN"/>
    <property type="match status" value="1"/>
</dbReference>
<dbReference type="EMBL" id="GL377663">
    <property type="protein sequence ID" value="EFJ09437.1"/>
    <property type="molecule type" value="Genomic_DNA"/>
</dbReference>
<feature type="compositionally biased region" description="Polar residues" evidence="1">
    <location>
        <begin position="470"/>
        <end position="489"/>
    </location>
</feature>
<feature type="region of interest" description="Disordered" evidence="1">
    <location>
        <begin position="1"/>
        <end position="22"/>
    </location>
</feature>
<feature type="compositionally biased region" description="Polar residues" evidence="1">
    <location>
        <begin position="778"/>
        <end position="801"/>
    </location>
</feature>
<dbReference type="HOGENOM" id="CLU_313617_0_0_1"/>
<feature type="region of interest" description="Disordered" evidence="1">
    <location>
        <begin position="307"/>
        <end position="333"/>
    </location>
</feature>
<feature type="region of interest" description="Disordered" evidence="1">
    <location>
        <begin position="657"/>
        <end position="704"/>
    </location>
</feature>
<feature type="compositionally biased region" description="Polar residues" evidence="1">
    <location>
        <begin position="573"/>
        <end position="583"/>
    </location>
</feature>
<feature type="compositionally biased region" description="Polar residues" evidence="1">
    <location>
        <begin position="349"/>
        <end position="371"/>
    </location>
</feature>
<reference evidence="2 3" key="1">
    <citation type="journal article" date="2011" name="Science">
        <title>The Selaginella genome identifies genetic changes associated with the evolution of vascular plants.</title>
        <authorList>
            <person name="Banks J.A."/>
            <person name="Nishiyama T."/>
            <person name="Hasebe M."/>
            <person name="Bowman J.L."/>
            <person name="Gribskov M."/>
            <person name="dePamphilis C."/>
            <person name="Albert V.A."/>
            <person name="Aono N."/>
            <person name="Aoyama T."/>
            <person name="Ambrose B.A."/>
            <person name="Ashton N.W."/>
            <person name="Axtell M.J."/>
            <person name="Barker E."/>
            <person name="Barker M.S."/>
            <person name="Bennetzen J.L."/>
            <person name="Bonawitz N.D."/>
            <person name="Chapple C."/>
            <person name="Cheng C."/>
            <person name="Correa L.G."/>
            <person name="Dacre M."/>
            <person name="DeBarry J."/>
            <person name="Dreyer I."/>
            <person name="Elias M."/>
            <person name="Engstrom E.M."/>
            <person name="Estelle M."/>
            <person name="Feng L."/>
            <person name="Finet C."/>
            <person name="Floyd S.K."/>
            <person name="Frommer W.B."/>
            <person name="Fujita T."/>
            <person name="Gramzow L."/>
            <person name="Gutensohn M."/>
            <person name="Harholt J."/>
            <person name="Hattori M."/>
            <person name="Heyl A."/>
            <person name="Hirai T."/>
            <person name="Hiwatashi Y."/>
            <person name="Ishikawa M."/>
            <person name="Iwata M."/>
            <person name="Karol K.G."/>
            <person name="Koehler B."/>
            <person name="Kolukisaoglu U."/>
            <person name="Kubo M."/>
            <person name="Kurata T."/>
            <person name="Lalonde S."/>
            <person name="Li K."/>
            <person name="Li Y."/>
            <person name="Litt A."/>
            <person name="Lyons E."/>
            <person name="Manning G."/>
            <person name="Maruyama T."/>
            <person name="Michael T.P."/>
            <person name="Mikami K."/>
            <person name="Miyazaki S."/>
            <person name="Morinaga S."/>
            <person name="Murata T."/>
            <person name="Mueller-Roeber B."/>
            <person name="Nelson D.R."/>
            <person name="Obara M."/>
            <person name="Oguri Y."/>
            <person name="Olmstead R.G."/>
            <person name="Onodera N."/>
            <person name="Petersen B.L."/>
            <person name="Pils B."/>
            <person name="Prigge M."/>
            <person name="Rensing S.A."/>
            <person name="Riano-Pachon D.M."/>
            <person name="Roberts A.W."/>
            <person name="Sato Y."/>
            <person name="Scheller H.V."/>
            <person name="Schulz B."/>
            <person name="Schulz C."/>
            <person name="Shakirov E.V."/>
            <person name="Shibagaki N."/>
            <person name="Shinohara N."/>
            <person name="Shippen D.E."/>
            <person name="Soerensen I."/>
            <person name="Sotooka R."/>
            <person name="Sugimoto N."/>
            <person name="Sugita M."/>
            <person name="Sumikawa N."/>
            <person name="Tanurdzic M."/>
            <person name="Theissen G."/>
            <person name="Ulvskov P."/>
            <person name="Wakazuki S."/>
            <person name="Weng J.K."/>
            <person name="Willats W.W."/>
            <person name="Wipf D."/>
            <person name="Wolf P.G."/>
            <person name="Yang L."/>
            <person name="Zimmer A.D."/>
            <person name="Zhu Q."/>
            <person name="Mitros T."/>
            <person name="Hellsten U."/>
            <person name="Loque D."/>
            <person name="Otillar R."/>
            <person name="Salamov A."/>
            <person name="Schmutz J."/>
            <person name="Shapiro H."/>
            <person name="Lindquist E."/>
            <person name="Lucas S."/>
            <person name="Rokhsar D."/>
            <person name="Grigoriev I.V."/>
        </authorList>
    </citation>
    <scope>NUCLEOTIDE SEQUENCE [LARGE SCALE GENOMIC DNA]</scope>
</reference>
<accession>D8T1R9</accession>
<evidence type="ECO:0000313" key="2">
    <source>
        <dbReference type="EMBL" id="EFJ09437.1"/>
    </source>
</evidence>
<feature type="compositionally biased region" description="Polar residues" evidence="1">
    <location>
        <begin position="678"/>
        <end position="704"/>
    </location>
</feature>
<dbReference type="KEGG" id="smo:SELMODRAFT_428108"/>
<dbReference type="PANTHER" id="PTHR31267:SF2">
    <property type="entry name" value="EXPRESSED PROTEIN"/>
    <property type="match status" value="1"/>
</dbReference>
<dbReference type="InParanoid" id="D8T1R9"/>
<protein>
    <submittedName>
        <fullName evidence="2">Uncharacterized protein</fullName>
    </submittedName>
</protein>
<gene>
    <name evidence="2" type="ORF">SELMODRAFT_428108</name>
</gene>
<feature type="region of interest" description="Disordered" evidence="1">
    <location>
        <begin position="600"/>
        <end position="621"/>
    </location>
</feature>
<feature type="region of interest" description="Disordered" evidence="1">
    <location>
        <begin position="348"/>
        <end position="394"/>
    </location>
</feature>
<feature type="region of interest" description="Disordered" evidence="1">
    <location>
        <begin position="561"/>
        <end position="583"/>
    </location>
</feature>
<feature type="region of interest" description="Disordered" evidence="1">
    <location>
        <begin position="532"/>
        <end position="551"/>
    </location>
</feature>
<name>D8T1R9_SELML</name>
<dbReference type="AlphaFoldDB" id="D8T1R9"/>
<feature type="region of interest" description="Disordered" evidence="1">
    <location>
        <begin position="776"/>
        <end position="801"/>
    </location>
</feature>
<dbReference type="OrthoDB" id="1920159at2759"/>
<feature type="compositionally biased region" description="Polar residues" evidence="1">
    <location>
        <begin position="532"/>
        <end position="548"/>
    </location>
</feature>
<dbReference type="STRING" id="88036.D8T1R9"/>
<feature type="region of interest" description="Disordered" evidence="1">
    <location>
        <begin position="457"/>
        <end position="493"/>
    </location>
</feature>
<dbReference type="Gramene" id="EFJ09437">
    <property type="protein sequence ID" value="EFJ09437"/>
    <property type="gene ID" value="SELMODRAFT_428108"/>
</dbReference>
<evidence type="ECO:0000313" key="3">
    <source>
        <dbReference type="Proteomes" id="UP000001514"/>
    </source>
</evidence>